<dbReference type="PANTHER" id="PTHR43685">
    <property type="entry name" value="GLYCOSYLTRANSFERASE"/>
    <property type="match status" value="1"/>
</dbReference>
<dbReference type="InterPro" id="IPR027791">
    <property type="entry name" value="Galactosyl_T_C"/>
</dbReference>
<dbReference type="Pfam" id="PF00535">
    <property type="entry name" value="Glycos_transf_2"/>
    <property type="match status" value="1"/>
</dbReference>
<dbReference type="Gene3D" id="3.90.550.10">
    <property type="entry name" value="Spore Coat Polysaccharide Biosynthesis Protein SpsA, Chain A"/>
    <property type="match status" value="1"/>
</dbReference>
<dbReference type="InterPro" id="IPR001173">
    <property type="entry name" value="Glyco_trans_2-like"/>
</dbReference>
<evidence type="ECO:0000313" key="4">
    <source>
        <dbReference type="EMBL" id="MDR6142286.1"/>
    </source>
</evidence>
<evidence type="ECO:0000259" key="2">
    <source>
        <dbReference type="Pfam" id="PF00535"/>
    </source>
</evidence>
<dbReference type="SUPFAM" id="SSF53448">
    <property type="entry name" value="Nucleotide-diphospho-sugar transferases"/>
    <property type="match status" value="1"/>
</dbReference>
<protein>
    <submittedName>
        <fullName evidence="4">Glycosyltransferase involved in cell wall biosynthesis</fullName>
        <ecNumber evidence="4">2.4.1.338</ecNumber>
    </submittedName>
</protein>
<evidence type="ECO:0000313" key="5">
    <source>
        <dbReference type="Proteomes" id="UP001249291"/>
    </source>
</evidence>
<sequence length="390" mass="43180">MSMKASVIIPTYDRANILAYTLHSLARQTIKNDDFEVIVSDDGSSDRTVDVVREYEAHLNLRYTYHDDLGHRTASTRNAGATLATGETLIFLDSGTLACAEFVESHVREHQDGTTPRAVVGRVGGYDTAASAPPVSLQTRLSGSESLTVAQARAMGLADMRDGELARFEGDIEAALLPWRLFWTGNCSVRTTAFREVGGFDDRFVGWGVEDVDLGYRLSRDGVLLAWSEDALAVEYPHPRATMTNTENNYRNHRLFLESHIDPEIELFLSARRVGKDVHDAAVEYREWIAGMGIEGSALEPQEISSFVGRHAVFGPERSNDLDVLVTPMFDGTGPWRRSVGLDTRLPSGIFESVHISGVYQPIWRRWREQLLAEAGRLAARVTLAPDLGA</sequence>
<name>A0ABU1HR13_9MICO</name>
<keyword evidence="1 4" id="KW-0808">Transferase</keyword>
<dbReference type="PANTHER" id="PTHR43685:SF3">
    <property type="entry name" value="SLR2126 PROTEIN"/>
    <property type="match status" value="1"/>
</dbReference>
<gene>
    <name evidence="4" type="ORF">QE375_001840</name>
</gene>
<dbReference type="InterPro" id="IPR050834">
    <property type="entry name" value="Glycosyltransf_2"/>
</dbReference>
<evidence type="ECO:0000256" key="1">
    <source>
        <dbReference type="ARBA" id="ARBA00022679"/>
    </source>
</evidence>
<dbReference type="EC" id="2.4.1.338" evidence="4"/>
<keyword evidence="4" id="KW-0328">Glycosyltransferase</keyword>
<dbReference type="EMBL" id="JAVIZQ010000001">
    <property type="protein sequence ID" value="MDR6142286.1"/>
    <property type="molecule type" value="Genomic_DNA"/>
</dbReference>
<organism evidence="4 5">
    <name type="scientific">Microbacterium foliorum</name>
    <dbReference type="NCBI Taxonomy" id="104336"/>
    <lineage>
        <taxon>Bacteria</taxon>
        <taxon>Bacillati</taxon>
        <taxon>Actinomycetota</taxon>
        <taxon>Actinomycetes</taxon>
        <taxon>Micrococcales</taxon>
        <taxon>Microbacteriaceae</taxon>
        <taxon>Microbacterium</taxon>
    </lineage>
</organism>
<dbReference type="GO" id="GO:0016757">
    <property type="term" value="F:glycosyltransferase activity"/>
    <property type="evidence" value="ECO:0007669"/>
    <property type="project" value="UniProtKB-KW"/>
</dbReference>
<dbReference type="Proteomes" id="UP001249291">
    <property type="component" value="Unassembled WGS sequence"/>
</dbReference>
<accession>A0ABU1HR13</accession>
<feature type="domain" description="Galactosyltransferase C-terminal" evidence="3">
    <location>
        <begin position="177"/>
        <end position="223"/>
    </location>
</feature>
<keyword evidence="5" id="KW-1185">Reference proteome</keyword>
<dbReference type="InterPro" id="IPR029044">
    <property type="entry name" value="Nucleotide-diphossugar_trans"/>
</dbReference>
<evidence type="ECO:0000259" key="3">
    <source>
        <dbReference type="Pfam" id="PF02709"/>
    </source>
</evidence>
<dbReference type="Pfam" id="PF02709">
    <property type="entry name" value="Glyco_transf_7C"/>
    <property type="match status" value="1"/>
</dbReference>
<proteinExistence type="predicted"/>
<reference evidence="4 5" key="1">
    <citation type="submission" date="2023-08" db="EMBL/GenBank/DDBJ databases">
        <title>Functional and genomic diversity of the sorghum phyllosphere microbiome.</title>
        <authorList>
            <person name="Shade A."/>
        </authorList>
    </citation>
    <scope>NUCLEOTIDE SEQUENCE [LARGE SCALE GENOMIC DNA]</scope>
    <source>
        <strain evidence="4 5">SORGH_AS_0445</strain>
    </source>
</reference>
<feature type="domain" description="Glycosyltransferase 2-like" evidence="2">
    <location>
        <begin position="6"/>
        <end position="126"/>
    </location>
</feature>
<comment type="caution">
    <text evidence="4">The sequence shown here is derived from an EMBL/GenBank/DDBJ whole genome shotgun (WGS) entry which is preliminary data.</text>
</comment>